<name>A0A1Y1YV44_9PLEO</name>
<organism evidence="2 3">
    <name type="scientific">Clohesyomyces aquaticus</name>
    <dbReference type="NCBI Taxonomy" id="1231657"/>
    <lineage>
        <taxon>Eukaryota</taxon>
        <taxon>Fungi</taxon>
        <taxon>Dikarya</taxon>
        <taxon>Ascomycota</taxon>
        <taxon>Pezizomycotina</taxon>
        <taxon>Dothideomycetes</taxon>
        <taxon>Pleosporomycetidae</taxon>
        <taxon>Pleosporales</taxon>
        <taxon>Lindgomycetaceae</taxon>
        <taxon>Clohesyomyces</taxon>
    </lineage>
</organism>
<dbReference type="Proteomes" id="UP000193144">
    <property type="component" value="Unassembled WGS sequence"/>
</dbReference>
<accession>A0A1Y1YV44</accession>
<dbReference type="AlphaFoldDB" id="A0A1Y1YV44"/>
<dbReference type="InterPro" id="IPR052895">
    <property type="entry name" value="HetReg/Transcr_Mod"/>
</dbReference>
<dbReference type="InterPro" id="IPR010730">
    <property type="entry name" value="HET"/>
</dbReference>
<protein>
    <submittedName>
        <fullName evidence="2">Heterokaryon incompatibility</fullName>
    </submittedName>
</protein>
<feature type="domain" description="Heterokaryon incompatibility" evidence="1">
    <location>
        <begin position="22"/>
        <end position="112"/>
    </location>
</feature>
<dbReference type="STRING" id="1231657.A0A1Y1YV44"/>
<feature type="non-terminal residue" evidence="2">
    <location>
        <position position="1"/>
    </location>
</feature>
<dbReference type="PANTHER" id="PTHR24148:SF73">
    <property type="entry name" value="HET DOMAIN PROTEIN (AFU_ORTHOLOGUE AFUA_8G01020)"/>
    <property type="match status" value="1"/>
</dbReference>
<evidence type="ECO:0000313" key="3">
    <source>
        <dbReference type="Proteomes" id="UP000193144"/>
    </source>
</evidence>
<dbReference type="PANTHER" id="PTHR24148">
    <property type="entry name" value="ANKYRIN REPEAT DOMAIN-CONTAINING PROTEIN 39 HOMOLOG-RELATED"/>
    <property type="match status" value="1"/>
</dbReference>
<gene>
    <name evidence="2" type="ORF">BCR34DRAFT_443351</name>
</gene>
<dbReference type="OrthoDB" id="2157530at2759"/>
<reference evidence="2 3" key="1">
    <citation type="submission" date="2016-07" db="EMBL/GenBank/DDBJ databases">
        <title>Pervasive Adenine N6-methylation of Active Genes in Fungi.</title>
        <authorList>
            <consortium name="DOE Joint Genome Institute"/>
            <person name="Mondo S.J."/>
            <person name="Dannebaum R.O."/>
            <person name="Kuo R.C."/>
            <person name="Labutti K."/>
            <person name="Haridas S."/>
            <person name="Kuo A."/>
            <person name="Salamov A."/>
            <person name="Ahrendt S.R."/>
            <person name="Lipzen A."/>
            <person name="Sullivan W."/>
            <person name="Andreopoulos W.B."/>
            <person name="Clum A."/>
            <person name="Lindquist E."/>
            <person name="Daum C."/>
            <person name="Ramamoorthy G.K."/>
            <person name="Gryganskyi A."/>
            <person name="Culley D."/>
            <person name="Magnuson J.K."/>
            <person name="James T.Y."/>
            <person name="O'Malley M.A."/>
            <person name="Stajich J.E."/>
            <person name="Spatafora J.W."/>
            <person name="Visel A."/>
            <person name="Grigoriev I.V."/>
        </authorList>
    </citation>
    <scope>NUCLEOTIDE SEQUENCE [LARGE SCALE GENOMIC DNA]</scope>
    <source>
        <strain evidence="2 3">CBS 115471</strain>
    </source>
</reference>
<dbReference type="Pfam" id="PF06985">
    <property type="entry name" value="HET"/>
    <property type="match status" value="1"/>
</dbReference>
<proteinExistence type="predicted"/>
<keyword evidence="3" id="KW-1185">Reference proteome</keyword>
<evidence type="ECO:0000313" key="2">
    <source>
        <dbReference type="EMBL" id="ORY01435.1"/>
    </source>
</evidence>
<dbReference type="EMBL" id="MCFA01000170">
    <property type="protein sequence ID" value="ORY01435.1"/>
    <property type="molecule type" value="Genomic_DNA"/>
</dbReference>
<evidence type="ECO:0000259" key="1">
    <source>
        <dbReference type="Pfam" id="PF06985"/>
    </source>
</evidence>
<comment type="caution">
    <text evidence="2">The sequence shown here is derived from an EMBL/GenBank/DDBJ whole genome shotgun (WGS) entry which is preliminary data.</text>
</comment>
<sequence>AEKDAPITSTFHPARLDDEPVYTTLSYAWGDNSTPEYIFVNGTAFSVTPNQASALLHLRPTEGFLTMWIDAICIEQANEAEKSHQIRLMGSIYENATRIIAWPGPPTDDSDYAM</sequence>
<feature type="non-terminal residue" evidence="2">
    <location>
        <position position="114"/>
    </location>
</feature>